<gene>
    <name evidence="7" type="ORF">WG66_13839</name>
</gene>
<dbReference type="Pfam" id="PF05730">
    <property type="entry name" value="CFEM"/>
    <property type="match status" value="1"/>
</dbReference>
<comment type="subcellular location">
    <subcellularLocation>
        <location evidence="1">Secreted</location>
    </subcellularLocation>
</comment>
<dbReference type="AlphaFoldDB" id="A0A0W0FB92"/>
<feature type="domain" description="CFEM" evidence="6">
    <location>
        <begin position="24"/>
        <end position="80"/>
    </location>
</feature>
<dbReference type="InterPro" id="IPR008427">
    <property type="entry name" value="Extracellular_membr_CFEM_dom"/>
</dbReference>
<protein>
    <recommendedName>
        <fullName evidence="6">CFEM domain-containing protein</fullName>
    </recommendedName>
</protein>
<evidence type="ECO:0000259" key="6">
    <source>
        <dbReference type="Pfam" id="PF05730"/>
    </source>
</evidence>
<sequence>MKYATCFLFTLLSAALVYAQDETPCFFPCDKQAHDIAQCSGPEDFQCICTSPVYQEAFHKCLEGCPADREPMLGLQAQQCTAAGVPVVPWP</sequence>
<evidence type="ECO:0000256" key="1">
    <source>
        <dbReference type="ARBA" id="ARBA00004613"/>
    </source>
</evidence>
<dbReference type="Proteomes" id="UP000054988">
    <property type="component" value="Unassembled WGS sequence"/>
</dbReference>
<reference evidence="7 8" key="1">
    <citation type="submission" date="2015-12" db="EMBL/GenBank/DDBJ databases">
        <title>Draft genome sequence of Moniliophthora roreri, the causal agent of frosty pod rot of cacao.</title>
        <authorList>
            <person name="Aime M.C."/>
            <person name="Diaz-Valderrama J.R."/>
            <person name="Kijpornyongpan T."/>
            <person name="Phillips-Mora W."/>
        </authorList>
    </citation>
    <scope>NUCLEOTIDE SEQUENCE [LARGE SCALE GENOMIC DNA]</scope>
    <source>
        <strain evidence="7 8">MCA 2952</strain>
    </source>
</reference>
<name>A0A0W0FB92_MONRR</name>
<feature type="signal peptide" evidence="5">
    <location>
        <begin position="1"/>
        <end position="19"/>
    </location>
</feature>
<evidence type="ECO:0000313" key="7">
    <source>
        <dbReference type="EMBL" id="KTB33607.1"/>
    </source>
</evidence>
<keyword evidence="4" id="KW-1015">Disulfide bond</keyword>
<proteinExistence type="predicted"/>
<accession>A0A0W0FB92</accession>
<evidence type="ECO:0000256" key="5">
    <source>
        <dbReference type="SAM" id="SignalP"/>
    </source>
</evidence>
<evidence type="ECO:0000313" key="8">
    <source>
        <dbReference type="Proteomes" id="UP000054988"/>
    </source>
</evidence>
<evidence type="ECO:0000256" key="3">
    <source>
        <dbReference type="ARBA" id="ARBA00022729"/>
    </source>
</evidence>
<comment type="caution">
    <text evidence="7">The sequence shown here is derived from an EMBL/GenBank/DDBJ whole genome shotgun (WGS) entry which is preliminary data.</text>
</comment>
<dbReference type="GO" id="GO:0005576">
    <property type="term" value="C:extracellular region"/>
    <property type="evidence" value="ECO:0007669"/>
    <property type="project" value="UniProtKB-SubCell"/>
</dbReference>
<keyword evidence="2" id="KW-0964">Secreted</keyword>
<evidence type="ECO:0000256" key="4">
    <source>
        <dbReference type="ARBA" id="ARBA00023157"/>
    </source>
</evidence>
<keyword evidence="3 5" id="KW-0732">Signal</keyword>
<dbReference type="EMBL" id="LATX01002158">
    <property type="protein sequence ID" value="KTB33607.1"/>
    <property type="molecule type" value="Genomic_DNA"/>
</dbReference>
<organism evidence="7 8">
    <name type="scientific">Moniliophthora roreri</name>
    <name type="common">Frosty pod rot fungus</name>
    <name type="synonym">Monilia roreri</name>
    <dbReference type="NCBI Taxonomy" id="221103"/>
    <lineage>
        <taxon>Eukaryota</taxon>
        <taxon>Fungi</taxon>
        <taxon>Dikarya</taxon>
        <taxon>Basidiomycota</taxon>
        <taxon>Agaricomycotina</taxon>
        <taxon>Agaricomycetes</taxon>
        <taxon>Agaricomycetidae</taxon>
        <taxon>Agaricales</taxon>
        <taxon>Marasmiineae</taxon>
        <taxon>Marasmiaceae</taxon>
        <taxon>Moniliophthora</taxon>
    </lineage>
</organism>
<feature type="chain" id="PRO_5006901618" description="CFEM domain-containing protein" evidence="5">
    <location>
        <begin position="20"/>
        <end position="91"/>
    </location>
</feature>
<evidence type="ECO:0000256" key="2">
    <source>
        <dbReference type="ARBA" id="ARBA00022525"/>
    </source>
</evidence>